<gene>
    <name evidence="2" type="ORF">EV653_2538</name>
</gene>
<organism evidence="2 3">
    <name type="scientific">Kribbella pratensis</name>
    <dbReference type="NCBI Taxonomy" id="2512112"/>
    <lineage>
        <taxon>Bacteria</taxon>
        <taxon>Bacillati</taxon>
        <taxon>Actinomycetota</taxon>
        <taxon>Actinomycetes</taxon>
        <taxon>Propionibacteriales</taxon>
        <taxon>Kribbellaceae</taxon>
        <taxon>Kribbella</taxon>
    </lineage>
</organism>
<comment type="caution">
    <text evidence="2">The sequence shown here is derived from an EMBL/GenBank/DDBJ whole genome shotgun (WGS) entry which is preliminary data.</text>
</comment>
<evidence type="ECO:0000256" key="1">
    <source>
        <dbReference type="SAM" id="SignalP"/>
    </source>
</evidence>
<sequence length="309" mass="32462">MKRTLVTGRVAGPVAAILAAVLAVGFVPTSAGASPRAAAEACAVDLGSVTAGGDHRTQIMAATSPPARTYEHIVGRDVYPDGQVRLSATMTADANAAGPEVSGYLVIGDTLDKSFYAANFSDGAILRSGLSRVGGGWSGFAAIDQSTYSTGSFYRTNTYGLRSDGVLFRWTVDTQGVWRNKTSYPGFAAVKSMTLISQTRTYDTFLANTRGGALYTIHIPTATPIKPVVKLVRGSTWQGFEALVAQRCGQYGTVLIGIDKDTRSANVYAVGHANGTATVIQGRGKIPVTLDDPVYFHWTGPAAVPPFGE</sequence>
<dbReference type="OrthoDB" id="5178952at2"/>
<proteinExistence type="predicted"/>
<reference evidence="2 3" key="1">
    <citation type="submission" date="2019-03" db="EMBL/GenBank/DDBJ databases">
        <title>Genomic Encyclopedia of Type Strains, Phase III (KMG-III): the genomes of soil and plant-associated and newly described type strains.</title>
        <authorList>
            <person name="Whitman W."/>
        </authorList>
    </citation>
    <scope>NUCLEOTIDE SEQUENCE [LARGE SCALE GENOMIC DNA]</scope>
    <source>
        <strain evidence="2 3">VKM Ac-2573</strain>
    </source>
</reference>
<dbReference type="AlphaFoldDB" id="A0A4R8CMS5"/>
<dbReference type="RefSeq" id="WP_134101841.1">
    <property type="nucleotide sequence ID" value="NZ_SODP01000001.1"/>
</dbReference>
<evidence type="ECO:0000313" key="3">
    <source>
        <dbReference type="Proteomes" id="UP000295146"/>
    </source>
</evidence>
<dbReference type="Proteomes" id="UP000295146">
    <property type="component" value="Unassembled WGS sequence"/>
</dbReference>
<feature type="signal peptide" evidence="1">
    <location>
        <begin position="1"/>
        <end position="33"/>
    </location>
</feature>
<accession>A0A4R8CMS5</accession>
<evidence type="ECO:0000313" key="2">
    <source>
        <dbReference type="EMBL" id="TDW77373.1"/>
    </source>
</evidence>
<keyword evidence="3" id="KW-1185">Reference proteome</keyword>
<dbReference type="EMBL" id="SODP01000001">
    <property type="protein sequence ID" value="TDW77373.1"/>
    <property type="molecule type" value="Genomic_DNA"/>
</dbReference>
<keyword evidence="1" id="KW-0732">Signal</keyword>
<name>A0A4R8CMS5_9ACTN</name>
<feature type="chain" id="PRO_5020543852" evidence="1">
    <location>
        <begin position="34"/>
        <end position="309"/>
    </location>
</feature>
<protein>
    <submittedName>
        <fullName evidence="2">Uncharacterized protein</fullName>
    </submittedName>
</protein>